<sequence length="299" mass="31925">MAEHTQRRPGYREGLGGEMLAEFLGTFVLILLGCASVAVAVAGLPGSGRQEDPFGPGNWLIIAFGWGFAVVFGIYVAGGISGAHINPAVTLAFALRRSFPWYKVVPYWASQLVGAFAAAAVVYAVYYPAINAFNATNGVTRSESLDTFAIFATFPAEYFGGGWWGPLLDQIVGTAILVLLVFALIDTRNSAPSANMGPFMIGMVVTVIGLSFGTNAGYAINPARDLGPRIWTFITGWGDIAFPGNHEWFSFYFWIPIAGPLIGAVVGALVYDLFIGHVVQARSSEPEVGRAGEPSTEER</sequence>
<protein>
    <submittedName>
        <fullName evidence="9">MIP family channel protein</fullName>
    </submittedName>
</protein>
<keyword evidence="6 8" id="KW-0472">Membrane</keyword>
<dbReference type="PANTHER" id="PTHR43829">
    <property type="entry name" value="AQUAPORIN OR AQUAGLYCEROPORIN RELATED"/>
    <property type="match status" value="1"/>
</dbReference>
<feature type="transmembrane region" description="Helical" evidence="8">
    <location>
        <begin position="197"/>
        <end position="220"/>
    </location>
</feature>
<feature type="transmembrane region" description="Helical" evidence="8">
    <location>
        <begin position="20"/>
        <end position="44"/>
    </location>
</feature>
<keyword evidence="10" id="KW-1185">Reference proteome</keyword>
<evidence type="ECO:0000256" key="4">
    <source>
        <dbReference type="ARBA" id="ARBA00022692"/>
    </source>
</evidence>
<evidence type="ECO:0000313" key="10">
    <source>
        <dbReference type="Proteomes" id="UP000031419"/>
    </source>
</evidence>
<feature type="transmembrane region" description="Helical" evidence="8">
    <location>
        <begin position="59"/>
        <end position="83"/>
    </location>
</feature>
<dbReference type="AlphaFoldDB" id="A0A073B106"/>
<proteinExistence type="inferred from homology"/>
<keyword evidence="4 7" id="KW-0812">Transmembrane</keyword>
<accession>A0A073B106</accession>
<keyword evidence="5 8" id="KW-1133">Transmembrane helix</keyword>
<gene>
    <name evidence="9" type="ORF">GU90_07135</name>
</gene>
<dbReference type="PROSITE" id="PS00221">
    <property type="entry name" value="MIP"/>
    <property type="match status" value="1"/>
</dbReference>
<name>A0A073B106_9PSEU</name>
<dbReference type="EMBL" id="JNVU01000017">
    <property type="protein sequence ID" value="KEI44977.1"/>
    <property type="molecule type" value="Genomic_DNA"/>
</dbReference>
<dbReference type="InterPro" id="IPR022357">
    <property type="entry name" value="MIP_CS"/>
</dbReference>
<keyword evidence="3 7" id="KW-0813">Transport</keyword>
<evidence type="ECO:0000256" key="3">
    <source>
        <dbReference type="ARBA" id="ARBA00022448"/>
    </source>
</evidence>
<dbReference type="OrthoDB" id="9807293at2"/>
<dbReference type="RefSeq" id="WP_037342834.1">
    <property type="nucleotide sequence ID" value="NZ_JAJUIW010000081.1"/>
</dbReference>
<dbReference type="NCBIfam" id="TIGR00861">
    <property type="entry name" value="MIP"/>
    <property type="match status" value="1"/>
</dbReference>
<dbReference type="PRINTS" id="PR00783">
    <property type="entry name" value="MINTRINSICP"/>
</dbReference>
<dbReference type="CDD" id="cd00333">
    <property type="entry name" value="MIP"/>
    <property type="match status" value="1"/>
</dbReference>
<dbReference type="STRING" id="28042.GU90_07135"/>
<comment type="caution">
    <text evidence="9">The sequence shown here is derived from an EMBL/GenBank/DDBJ whole genome shotgun (WGS) entry which is preliminary data.</text>
</comment>
<evidence type="ECO:0000256" key="1">
    <source>
        <dbReference type="ARBA" id="ARBA00004141"/>
    </source>
</evidence>
<dbReference type="PROSITE" id="PS51257">
    <property type="entry name" value="PROKAR_LIPOPROTEIN"/>
    <property type="match status" value="1"/>
</dbReference>
<dbReference type="PANTHER" id="PTHR43829:SF9">
    <property type="entry name" value="AQUAPORIN-9"/>
    <property type="match status" value="1"/>
</dbReference>
<feature type="transmembrane region" description="Helical" evidence="8">
    <location>
        <begin position="104"/>
        <end position="126"/>
    </location>
</feature>
<dbReference type="GO" id="GO:0015254">
    <property type="term" value="F:glycerol channel activity"/>
    <property type="evidence" value="ECO:0007669"/>
    <property type="project" value="TreeGrafter"/>
</dbReference>
<dbReference type="Proteomes" id="UP000031419">
    <property type="component" value="Unassembled WGS sequence"/>
</dbReference>
<dbReference type="Pfam" id="PF00230">
    <property type="entry name" value="MIP"/>
    <property type="match status" value="1"/>
</dbReference>
<evidence type="ECO:0000313" key="9">
    <source>
        <dbReference type="EMBL" id="KEI44977.1"/>
    </source>
</evidence>
<dbReference type="GO" id="GO:0005886">
    <property type="term" value="C:plasma membrane"/>
    <property type="evidence" value="ECO:0007669"/>
    <property type="project" value="TreeGrafter"/>
</dbReference>
<reference evidence="9 10" key="1">
    <citation type="submission" date="2014-06" db="EMBL/GenBank/DDBJ databases">
        <title>Saccharopolyspora rectivirgula DSM-43113 Genome sequencing.</title>
        <authorList>
            <person name="Barrera C."/>
            <person name="Millon L."/>
            <person name="Rognon B."/>
            <person name="Zaugg C."/>
            <person name="Monod M."/>
        </authorList>
    </citation>
    <scope>NUCLEOTIDE SEQUENCE [LARGE SCALE GENOMIC DNA]</scope>
    <source>
        <strain evidence="9 10">DSM 43113</strain>
    </source>
</reference>
<dbReference type="Gene3D" id="1.20.1080.10">
    <property type="entry name" value="Glycerol uptake facilitator protein"/>
    <property type="match status" value="1"/>
</dbReference>
<feature type="transmembrane region" description="Helical" evidence="8">
    <location>
        <begin position="163"/>
        <end position="185"/>
    </location>
</feature>
<evidence type="ECO:0000256" key="5">
    <source>
        <dbReference type="ARBA" id="ARBA00022989"/>
    </source>
</evidence>
<dbReference type="InterPro" id="IPR050363">
    <property type="entry name" value="MIP/Aquaporin"/>
</dbReference>
<dbReference type="InterPro" id="IPR000425">
    <property type="entry name" value="MIP"/>
</dbReference>
<evidence type="ECO:0000256" key="8">
    <source>
        <dbReference type="SAM" id="Phobius"/>
    </source>
</evidence>
<organism evidence="9 10">
    <name type="scientific">Saccharopolyspora rectivirgula</name>
    <dbReference type="NCBI Taxonomy" id="28042"/>
    <lineage>
        <taxon>Bacteria</taxon>
        <taxon>Bacillati</taxon>
        <taxon>Actinomycetota</taxon>
        <taxon>Actinomycetes</taxon>
        <taxon>Pseudonocardiales</taxon>
        <taxon>Pseudonocardiaceae</taxon>
        <taxon>Saccharopolyspora</taxon>
    </lineage>
</organism>
<dbReference type="eggNOG" id="COG0580">
    <property type="taxonomic scope" value="Bacteria"/>
</dbReference>
<evidence type="ECO:0000256" key="7">
    <source>
        <dbReference type="RuleBase" id="RU000477"/>
    </source>
</evidence>
<dbReference type="SUPFAM" id="SSF81338">
    <property type="entry name" value="Aquaporin-like"/>
    <property type="match status" value="1"/>
</dbReference>
<comment type="subcellular location">
    <subcellularLocation>
        <location evidence="1">Membrane</location>
        <topology evidence="1">Multi-pass membrane protein</topology>
    </subcellularLocation>
</comment>
<feature type="transmembrane region" description="Helical" evidence="8">
    <location>
        <begin position="251"/>
        <end position="274"/>
    </location>
</feature>
<dbReference type="InterPro" id="IPR023271">
    <property type="entry name" value="Aquaporin-like"/>
</dbReference>
<comment type="similarity">
    <text evidence="2 7">Belongs to the MIP/aquaporin (TC 1.A.8) family.</text>
</comment>
<evidence type="ECO:0000256" key="2">
    <source>
        <dbReference type="ARBA" id="ARBA00006175"/>
    </source>
</evidence>
<evidence type="ECO:0000256" key="6">
    <source>
        <dbReference type="ARBA" id="ARBA00023136"/>
    </source>
</evidence>